<name>A0A7I8V7I8_9ANNE</name>
<proteinExistence type="predicted"/>
<dbReference type="PRINTS" id="PR00248">
    <property type="entry name" value="GPCRMGR"/>
</dbReference>
<evidence type="ECO:0000256" key="6">
    <source>
        <dbReference type="ARBA" id="ARBA00023136"/>
    </source>
</evidence>
<dbReference type="InterPro" id="IPR011500">
    <property type="entry name" value="GPCR_3_9-Cys_dom"/>
</dbReference>
<comment type="caution">
    <text evidence="12">The sequence shown here is derived from an EMBL/GenBank/DDBJ whole genome shotgun (WGS) entry which is preliminary data.</text>
</comment>
<evidence type="ECO:0000256" key="5">
    <source>
        <dbReference type="ARBA" id="ARBA00023040"/>
    </source>
</evidence>
<dbReference type="AlphaFoldDB" id="A0A7I8V7I8"/>
<dbReference type="Proteomes" id="UP000549394">
    <property type="component" value="Unassembled WGS sequence"/>
</dbReference>
<keyword evidence="9" id="KW-0807">Transducer</keyword>
<keyword evidence="8" id="KW-0325">Glycoprotein</keyword>
<dbReference type="PROSITE" id="PS50259">
    <property type="entry name" value="G_PROTEIN_RECEP_F3_4"/>
    <property type="match status" value="1"/>
</dbReference>
<dbReference type="Pfam" id="PF01094">
    <property type="entry name" value="ANF_receptor"/>
    <property type="match status" value="1"/>
</dbReference>
<keyword evidence="6 10" id="KW-0472">Membrane</keyword>
<keyword evidence="4 10" id="KW-1133">Transmembrane helix</keyword>
<dbReference type="InterPro" id="IPR028082">
    <property type="entry name" value="Peripla_BP_I"/>
</dbReference>
<organism evidence="12 13">
    <name type="scientific">Dimorphilus gyrociliatus</name>
    <dbReference type="NCBI Taxonomy" id="2664684"/>
    <lineage>
        <taxon>Eukaryota</taxon>
        <taxon>Metazoa</taxon>
        <taxon>Spiralia</taxon>
        <taxon>Lophotrochozoa</taxon>
        <taxon>Annelida</taxon>
        <taxon>Polychaeta</taxon>
        <taxon>Polychaeta incertae sedis</taxon>
        <taxon>Dinophilidae</taxon>
        <taxon>Dimorphilus</taxon>
    </lineage>
</organism>
<dbReference type="Pfam" id="PF07562">
    <property type="entry name" value="NCD3G"/>
    <property type="match status" value="1"/>
</dbReference>
<gene>
    <name evidence="12" type="ORF">DGYR_LOCUS804</name>
</gene>
<reference evidence="12 13" key="1">
    <citation type="submission" date="2020-08" db="EMBL/GenBank/DDBJ databases">
        <authorList>
            <person name="Hejnol A."/>
        </authorList>
    </citation>
    <scope>NUCLEOTIDE SEQUENCE [LARGE SCALE GENOMIC DNA]</scope>
</reference>
<evidence type="ECO:0000256" key="10">
    <source>
        <dbReference type="SAM" id="Phobius"/>
    </source>
</evidence>
<dbReference type="InterPro" id="IPR001828">
    <property type="entry name" value="ANF_lig-bd_rcpt"/>
</dbReference>
<evidence type="ECO:0000313" key="13">
    <source>
        <dbReference type="Proteomes" id="UP000549394"/>
    </source>
</evidence>
<feature type="transmembrane region" description="Helical" evidence="10">
    <location>
        <begin position="519"/>
        <end position="541"/>
    </location>
</feature>
<dbReference type="OrthoDB" id="425344at2759"/>
<accession>A0A7I8V7I8</accession>
<protein>
    <recommendedName>
        <fullName evidence="11">G-protein coupled receptors family 3 profile domain-containing protein</fullName>
    </recommendedName>
</protein>
<keyword evidence="13" id="KW-1185">Reference proteome</keyword>
<evidence type="ECO:0000256" key="3">
    <source>
        <dbReference type="ARBA" id="ARBA00022692"/>
    </source>
</evidence>
<evidence type="ECO:0000256" key="2">
    <source>
        <dbReference type="ARBA" id="ARBA00022475"/>
    </source>
</evidence>
<evidence type="ECO:0000259" key="11">
    <source>
        <dbReference type="PROSITE" id="PS50259"/>
    </source>
</evidence>
<comment type="subcellular location">
    <subcellularLocation>
        <location evidence="1">Cell membrane</location>
        <topology evidence="1">Multi-pass membrane protein</topology>
    </subcellularLocation>
</comment>
<keyword evidence="5" id="KW-0297">G-protein coupled receptor</keyword>
<evidence type="ECO:0000256" key="9">
    <source>
        <dbReference type="ARBA" id="ARBA00023224"/>
    </source>
</evidence>
<dbReference type="InterPro" id="IPR050726">
    <property type="entry name" value="mGluR"/>
</dbReference>
<evidence type="ECO:0000256" key="4">
    <source>
        <dbReference type="ARBA" id="ARBA00022989"/>
    </source>
</evidence>
<dbReference type="GO" id="GO:0004930">
    <property type="term" value="F:G protein-coupled receptor activity"/>
    <property type="evidence" value="ECO:0007669"/>
    <property type="project" value="UniProtKB-KW"/>
</dbReference>
<dbReference type="GO" id="GO:0005886">
    <property type="term" value="C:plasma membrane"/>
    <property type="evidence" value="ECO:0007669"/>
    <property type="project" value="UniProtKB-SubCell"/>
</dbReference>
<keyword evidence="7" id="KW-0675">Receptor</keyword>
<sequence>MTTVHQYFSEKECGEEASIVNLKNLENMYLIKMEIDKVNNNDTILPNITIGYIFIDTCNMISPTVRRSIEMISRPKNQVCSPHENENKLFNVQAAIITLNSILAASVSNILSEFQIPQLSPTATSDDLSNKKLYKYFSRTVSPDRYEAEALADFIVNFKWNYVSLVYLEGSYGENGAKQFRKQCALKGICIAVDEMISFDKSLEDVQKTVKNIKNELRSNIIIIFLYPKQLEMFYVTMENENLLRTKYILASDSVSLTEIPLVIEKRALNTFGIAFKTQKVPGSREYLTKLNLEKHKDLLYLKTYWSIVFNCTWENFNNSTKKICDPKADLTDTNFELSAHSANHDCFLIYIEAMNRVLQKYCSRTVGLNARKCFTGERILKEIRSGTFQTTGGEVHFDKFGDIYGGYDIVQFTENSKYNIIAYWSRENSITQFYERIIWRNSQVPPSTCSLPCPPKYYYIHKAVICCWDCRQCRNNEIVIGNRTGCEECPEFFWPDKEALECVAIEADYLKWSDFETIIILTLAIFGLFLSILITSFIIWKRNEKLIKASSIQLMAITLFGIKLCLMSTFLFLTKPNDTVCSLSRYLFNISNSLIYAPLIMKTNRVFRIFSSARKGNQSVKYTSNRFQMAITLAVVLLQVNL</sequence>
<dbReference type="EMBL" id="CAJFCJ010000001">
    <property type="protein sequence ID" value="CAD5111517.1"/>
    <property type="molecule type" value="Genomic_DNA"/>
</dbReference>
<evidence type="ECO:0000313" key="12">
    <source>
        <dbReference type="EMBL" id="CAD5111517.1"/>
    </source>
</evidence>
<keyword evidence="2" id="KW-1003">Cell membrane</keyword>
<dbReference type="InterPro" id="IPR017978">
    <property type="entry name" value="GPCR_3_C"/>
</dbReference>
<keyword evidence="3 10" id="KW-0812">Transmembrane</keyword>
<dbReference type="Pfam" id="PF00003">
    <property type="entry name" value="7tm_3"/>
    <property type="match status" value="1"/>
</dbReference>
<dbReference type="PANTHER" id="PTHR24060">
    <property type="entry name" value="METABOTROPIC GLUTAMATE RECEPTOR"/>
    <property type="match status" value="1"/>
</dbReference>
<dbReference type="InterPro" id="IPR038550">
    <property type="entry name" value="GPCR_3_9-Cys_sf"/>
</dbReference>
<feature type="transmembrane region" description="Helical" evidence="10">
    <location>
        <begin position="553"/>
        <end position="574"/>
    </location>
</feature>
<dbReference type="Gene3D" id="3.40.50.2300">
    <property type="match status" value="2"/>
</dbReference>
<dbReference type="Gene3D" id="2.10.50.30">
    <property type="entry name" value="GPCR, family 3, nine cysteines domain"/>
    <property type="match status" value="1"/>
</dbReference>
<feature type="domain" description="G-protein coupled receptors family 3 profile" evidence="11">
    <location>
        <begin position="517"/>
        <end position="643"/>
    </location>
</feature>
<evidence type="ECO:0000256" key="8">
    <source>
        <dbReference type="ARBA" id="ARBA00023180"/>
    </source>
</evidence>
<evidence type="ECO:0000256" key="1">
    <source>
        <dbReference type="ARBA" id="ARBA00004651"/>
    </source>
</evidence>
<evidence type="ECO:0000256" key="7">
    <source>
        <dbReference type="ARBA" id="ARBA00023170"/>
    </source>
</evidence>
<dbReference type="InterPro" id="IPR000337">
    <property type="entry name" value="GPCR_3"/>
</dbReference>
<dbReference type="SUPFAM" id="SSF53822">
    <property type="entry name" value="Periplasmic binding protein-like I"/>
    <property type="match status" value="1"/>
</dbReference>